<protein>
    <recommendedName>
        <fullName evidence="7">Sas10 C-terminal domain-containing protein</fullName>
    </recommendedName>
</protein>
<dbReference type="Pfam" id="PF04000">
    <property type="entry name" value="Sas10_Utp3"/>
    <property type="match status" value="1"/>
</dbReference>
<evidence type="ECO:0000313" key="8">
    <source>
        <dbReference type="EMBL" id="KAK9501110.1"/>
    </source>
</evidence>
<gene>
    <name evidence="8" type="ORF">O3M35_002217</name>
</gene>
<comment type="subcellular location">
    <subcellularLocation>
        <location evidence="1">Nucleus</location>
    </subcellularLocation>
</comment>
<feature type="domain" description="Sas10 C-terminal" evidence="7">
    <location>
        <begin position="431"/>
        <end position="502"/>
    </location>
</feature>
<dbReference type="PANTHER" id="PTHR13237">
    <property type="entry name" value="SOMETHING ABOUT SILENCING PROTEIN 10-RELATED"/>
    <property type="match status" value="1"/>
</dbReference>
<evidence type="ECO:0000259" key="7">
    <source>
        <dbReference type="Pfam" id="PF09368"/>
    </source>
</evidence>
<dbReference type="Proteomes" id="UP001461498">
    <property type="component" value="Unassembled WGS sequence"/>
</dbReference>
<proteinExistence type="inferred from homology"/>
<keyword evidence="5" id="KW-0175">Coiled coil</keyword>
<organism evidence="8 9">
    <name type="scientific">Rhynocoris fuscipes</name>
    <dbReference type="NCBI Taxonomy" id="488301"/>
    <lineage>
        <taxon>Eukaryota</taxon>
        <taxon>Metazoa</taxon>
        <taxon>Ecdysozoa</taxon>
        <taxon>Arthropoda</taxon>
        <taxon>Hexapoda</taxon>
        <taxon>Insecta</taxon>
        <taxon>Pterygota</taxon>
        <taxon>Neoptera</taxon>
        <taxon>Paraneoptera</taxon>
        <taxon>Hemiptera</taxon>
        <taxon>Heteroptera</taxon>
        <taxon>Panheteroptera</taxon>
        <taxon>Cimicomorpha</taxon>
        <taxon>Reduviidae</taxon>
        <taxon>Harpactorinae</taxon>
        <taxon>Harpactorini</taxon>
        <taxon>Rhynocoris</taxon>
    </lineage>
</organism>
<evidence type="ECO:0000313" key="9">
    <source>
        <dbReference type="Proteomes" id="UP001461498"/>
    </source>
</evidence>
<feature type="compositionally biased region" description="Basic residues" evidence="6">
    <location>
        <begin position="1"/>
        <end position="11"/>
    </location>
</feature>
<evidence type="ECO:0000256" key="3">
    <source>
        <dbReference type="ARBA" id="ARBA00022553"/>
    </source>
</evidence>
<evidence type="ECO:0000256" key="2">
    <source>
        <dbReference type="ARBA" id="ARBA00010979"/>
    </source>
</evidence>
<dbReference type="InterPro" id="IPR007146">
    <property type="entry name" value="Sas10/Utp3/C1D"/>
</dbReference>
<evidence type="ECO:0000256" key="4">
    <source>
        <dbReference type="ARBA" id="ARBA00023242"/>
    </source>
</evidence>
<feature type="region of interest" description="Disordered" evidence="6">
    <location>
        <begin position="1"/>
        <end position="136"/>
    </location>
</feature>
<dbReference type="GO" id="GO:0000462">
    <property type="term" value="P:maturation of SSU-rRNA from tricistronic rRNA transcript (SSU-rRNA, 5.8S rRNA, LSU-rRNA)"/>
    <property type="evidence" value="ECO:0007669"/>
    <property type="project" value="TreeGrafter"/>
</dbReference>
<comment type="similarity">
    <text evidence="2">Belongs to the SAS10 family.</text>
</comment>
<dbReference type="PANTHER" id="PTHR13237:SF8">
    <property type="entry name" value="SOMETHING ABOUT SILENCING PROTEIN 10"/>
    <property type="match status" value="1"/>
</dbReference>
<keyword evidence="3" id="KW-0597">Phosphoprotein</keyword>
<evidence type="ECO:0000256" key="5">
    <source>
        <dbReference type="SAM" id="Coils"/>
    </source>
</evidence>
<evidence type="ECO:0000256" key="6">
    <source>
        <dbReference type="SAM" id="MobiDB-lite"/>
    </source>
</evidence>
<keyword evidence="4" id="KW-0539">Nucleus</keyword>
<feature type="compositionally biased region" description="Acidic residues" evidence="6">
    <location>
        <begin position="66"/>
        <end position="96"/>
    </location>
</feature>
<accession>A0AAW1CSW8</accession>
<comment type="caution">
    <text evidence="8">The sequence shown here is derived from an EMBL/GenBank/DDBJ whole genome shotgun (WGS) entry which is preliminary data.</text>
</comment>
<feature type="region of interest" description="Disordered" evidence="6">
    <location>
        <begin position="406"/>
        <end position="472"/>
    </location>
</feature>
<dbReference type="EMBL" id="JAPXFL010000010">
    <property type="protein sequence ID" value="KAK9501110.1"/>
    <property type="molecule type" value="Genomic_DNA"/>
</dbReference>
<feature type="compositionally biased region" description="Acidic residues" evidence="6">
    <location>
        <begin position="114"/>
        <end position="127"/>
    </location>
</feature>
<keyword evidence="9" id="KW-1185">Reference proteome</keyword>
<reference evidence="8 9" key="1">
    <citation type="submission" date="2022-12" db="EMBL/GenBank/DDBJ databases">
        <title>Chromosome-level genome assembly of true bugs.</title>
        <authorList>
            <person name="Ma L."/>
            <person name="Li H."/>
        </authorList>
    </citation>
    <scope>NUCLEOTIDE SEQUENCE [LARGE SCALE GENOMIC DNA]</scope>
    <source>
        <strain evidence="8">Lab_2022b</strain>
    </source>
</reference>
<evidence type="ECO:0000256" key="1">
    <source>
        <dbReference type="ARBA" id="ARBA00004123"/>
    </source>
</evidence>
<feature type="compositionally biased region" description="Basic and acidic residues" evidence="6">
    <location>
        <begin position="12"/>
        <end position="23"/>
    </location>
</feature>
<dbReference type="AlphaFoldDB" id="A0AAW1CSW8"/>
<feature type="compositionally biased region" description="Acidic residues" evidence="6">
    <location>
        <begin position="411"/>
        <end position="428"/>
    </location>
</feature>
<sequence>MKKRNKNKYKVVKADADLDRDLDGYDVESSDDGLDTEDRILIDNARGRKRKVEEEEVLPVHQSSSSDEESFADGDEGEEDEDGIEEGADAISEDEGEGKSSDDELYGGGVSSEMDSDLEDKNEEDGLPDSKAWGSKRKNYYNTDYVDKDYLGFDDEEAALTEEQEAKAIQQRLLTQIEGADFTMGLLDKVEEKKEEALTKNVKLEIEKKIVVDRSKLSEDQLKEFDERETPGFNKLLQDVKYYEEYSKLVLAPLINLYEKSNQKDLDGIKFLKFKYFTIWRFSLNFVFLLHLKARRISNLDRHPIMKRLNEINTLLKKLDSFEMKTNLRESMLRILVALSKNMNVELSKQVDQTIDIKGKTRKERRKMLQLLAKRKEMEEDAHNNKENIKKIKFADELGMSLEESAKMAEEGDDGDEMEESEEDDNETDIGKRPATYQIIKNKGLTPKRKKEMRNPRVRNKNKYKKAIVRRKGQVKVARKEVQKYDGEISGIKKNLSRSIKLK</sequence>
<feature type="compositionally biased region" description="Acidic residues" evidence="6">
    <location>
        <begin position="24"/>
        <end position="35"/>
    </location>
</feature>
<name>A0AAW1CSW8_9HEMI</name>
<dbReference type="InterPro" id="IPR018972">
    <property type="entry name" value="Sas10_C_dom"/>
</dbReference>
<dbReference type="Pfam" id="PF09368">
    <property type="entry name" value="Sas10"/>
    <property type="match status" value="1"/>
</dbReference>
<feature type="coiled-coil region" evidence="5">
    <location>
        <begin position="361"/>
        <end position="388"/>
    </location>
</feature>
<feature type="compositionally biased region" description="Basic residues" evidence="6">
    <location>
        <begin position="446"/>
        <end position="472"/>
    </location>
</feature>
<dbReference type="GO" id="GO:0032040">
    <property type="term" value="C:small-subunit processome"/>
    <property type="evidence" value="ECO:0007669"/>
    <property type="project" value="TreeGrafter"/>
</dbReference>